<dbReference type="InterPro" id="IPR013534">
    <property type="entry name" value="Starch_synth_cat_dom"/>
</dbReference>
<protein>
    <recommendedName>
        <fullName evidence="2">starch synthase</fullName>
        <ecNumber evidence="2">2.4.1.21</ecNumber>
    </recommendedName>
</protein>
<evidence type="ECO:0000256" key="1">
    <source>
        <dbReference type="ARBA" id="ARBA00001478"/>
    </source>
</evidence>
<proteinExistence type="predicted"/>
<dbReference type="PATRIC" id="fig|1227271.3.peg.1246"/>
<dbReference type="Pfam" id="PF08323">
    <property type="entry name" value="Glyco_transf_5"/>
    <property type="match status" value="1"/>
</dbReference>
<evidence type="ECO:0000259" key="5">
    <source>
        <dbReference type="Pfam" id="PF08323"/>
    </source>
</evidence>
<comment type="catalytic activity">
    <reaction evidence="1">
        <text>[(1-&gt;4)-alpha-D-glucosyl](n) + ADP-alpha-D-glucose = [(1-&gt;4)-alpha-D-glucosyl](n+1) + ADP + H(+)</text>
        <dbReference type="Rhea" id="RHEA:18189"/>
        <dbReference type="Rhea" id="RHEA-COMP:9584"/>
        <dbReference type="Rhea" id="RHEA-COMP:9587"/>
        <dbReference type="ChEBI" id="CHEBI:15378"/>
        <dbReference type="ChEBI" id="CHEBI:15444"/>
        <dbReference type="ChEBI" id="CHEBI:57498"/>
        <dbReference type="ChEBI" id="CHEBI:456216"/>
        <dbReference type="EC" id="2.4.1.21"/>
    </reaction>
</comment>
<accession>A0A0E2LQ23</accession>
<dbReference type="GO" id="GO:0009011">
    <property type="term" value="F:alpha-1,4-glucan glucosyltransferase (ADP-glucose donor) activity"/>
    <property type="evidence" value="ECO:0007669"/>
    <property type="project" value="UniProtKB-EC"/>
</dbReference>
<dbReference type="Proteomes" id="UP000016630">
    <property type="component" value="Unassembled WGS sequence"/>
</dbReference>
<evidence type="ECO:0000313" key="7">
    <source>
        <dbReference type="Proteomes" id="UP000016630"/>
    </source>
</evidence>
<sequence length="183" mass="20974">MQVYFIDNDDFFKRKTMYDIKPKQENDNDERAIFFVRGALEAIKKLRWIPDVIHCHGWFTALAALYLKKMYADDPCLQKAKVVYSVYDDAGQGVIPETLFGKLGFDKITPDDLSVMEQSSDYLALNRLAIRYADGVIQGSETIAPELTDYISSLEGKAFLPYQGKEDYEEAFDNFYSDLLTAN</sequence>
<evidence type="ECO:0000256" key="2">
    <source>
        <dbReference type="ARBA" id="ARBA00012588"/>
    </source>
</evidence>
<keyword evidence="4" id="KW-0808">Transferase</keyword>
<organism evidence="6 7">
    <name type="scientific">Porphyromonas gingivalis F0570</name>
    <dbReference type="NCBI Taxonomy" id="1227271"/>
    <lineage>
        <taxon>Bacteria</taxon>
        <taxon>Pseudomonadati</taxon>
        <taxon>Bacteroidota</taxon>
        <taxon>Bacteroidia</taxon>
        <taxon>Bacteroidales</taxon>
        <taxon>Porphyromonadaceae</taxon>
        <taxon>Porphyromonas</taxon>
    </lineage>
</organism>
<dbReference type="SUPFAM" id="SSF53756">
    <property type="entry name" value="UDP-Glycosyltransferase/glycogen phosphorylase"/>
    <property type="match status" value="1"/>
</dbReference>
<dbReference type="PANTHER" id="PTHR45825:SF11">
    <property type="entry name" value="ALPHA AMYLASE DOMAIN-CONTAINING PROTEIN"/>
    <property type="match status" value="1"/>
</dbReference>
<name>A0A0E2LQ23_PORGN</name>
<dbReference type="AlphaFoldDB" id="A0A0E2LQ23"/>
<evidence type="ECO:0000256" key="4">
    <source>
        <dbReference type="ARBA" id="ARBA00022679"/>
    </source>
</evidence>
<gene>
    <name evidence="6" type="ORF">HMPREF1555_01420</name>
</gene>
<dbReference type="Gene3D" id="3.40.50.2000">
    <property type="entry name" value="Glycogen Phosphorylase B"/>
    <property type="match status" value="1"/>
</dbReference>
<evidence type="ECO:0000256" key="3">
    <source>
        <dbReference type="ARBA" id="ARBA00022676"/>
    </source>
</evidence>
<dbReference type="EMBL" id="AWUW01000103">
    <property type="protein sequence ID" value="ERJ65426.1"/>
    <property type="molecule type" value="Genomic_DNA"/>
</dbReference>
<dbReference type="PANTHER" id="PTHR45825">
    <property type="entry name" value="GRANULE-BOUND STARCH SYNTHASE 1, CHLOROPLASTIC/AMYLOPLASTIC"/>
    <property type="match status" value="1"/>
</dbReference>
<evidence type="ECO:0000313" key="6">
    <source>
        <dbReference type="EMBL" id="ERJ65426.1"/>
    </source>
</evidence>
<reference evidence="6 7" key="1">
    <citation type="submission" date="2013-06" db="EMBL/GenBank/DDBJ databases">
        <authorList>
            <person name="Weinstock G."/>
            <person name="Sodergren E."/>
            <person name="Lobos E.A."/>
            <person name="Fulton L."/>
            <person name="Fulton R."/>
            <person name="Courtney L."/>
            <person name="Fronick C."/>
            <person name="O'Laughlin M."/>
            <person name="Godfrey J."/>
            <person name="Wilson R.M."/>
            <person name="Miner T."/>
            <person name="Farmer C."/>
            <person name="Delehaunty K."/>
            <person name="Cordes M."/>
            <person name="Minx P."/>
            <person name="Tomlinson C."/>
            <person name="Chen J."/>
            <person name="Wollam A."/>
            <person name="Pepin K.H."/>
            <person name="Bhonagiri V."/>
            <person name="Zhang X."/>
            <person name="Warren W."/>
            <person name="Mitreva M."/>
            <person name="Mardis E.R."/>
            <person name="Wilson R.K."/>
        </authorList>
    </citation>
    <scope>NUCLEOTIDE SEQUENCE [LARGE SCALE GENOMIC DNA]</scope>
    <source>
        <strain evidence="6 7">F0570</strain>
    </source>
</reference>
<dbReference type="HOGENOM" id="CLU_126546_0_0_10"/>
<keyword evidence="3" id="KW-0328">Glycosyltransferase</keyword>
<comment type="caution">
    <text evidence="6">The sequence shown here is derived from an EMBL/GenBank/DDBJ whole genome shotgun (WGS) entry which is preliminary data.</text>
</comment>
<feature type="domain" description="Starch synthase catalytic" evidence="5">
    <location>
        <begin position="1"/>
        <end position="149"/>
    </location>
</feature>
<dbReference type="EC" id="2.4.1.21" evidence="2"/>